<comment type="caution">
    <text evidence="3">The sequence shown here is derived from an EMBL/GenBank/DDBJ whole genome shotgun (WGS) entry which is preliminary data.</text>
</comment>
<dbReference type="InterPro" id="IPR036188">
    <property type="entry name" value="FAD/NAD-bd_sf"/>
</dbReference>
<dbReference type="Pfam" id="PF07992">
    <property type="entry name" value="Pyr_redox_2"/>
    <property type="match status" value="1"/>
</dbReference>
<dbReference type="Pfam" id="PF14691">
    <property type="entry name" value="Fer4_20"/>
    <property type="match status" value="1"/>
</dbReference>
<proteinExistence type="predicted"/>
<dbReference type="GO" id="GO:0051536">
    <property type="term" value="F:iron-sulfur cluster binding"/>
    <property type="evidence" value="ECO:0007669"/>
    <property type="project" value="InterPro"/>
</dbReference>
<sequence>MRKQDPARRIRNFDEVALGFDEDEAVSEAERCLQCPRPWCVRGCPVGVDIPGFIRAIRERRFEDGIRIIWEKNTLPAVCGRVCPHEAQCEGLCALSRGCSRYLTEEGKARVDRFLSRSNLIHRRRRPVSIGALERFLADYAAANGIRPLRRESKKEGRVALVGSGPASLAAAGELSRMGYSVTVFEALHAPGGVLRYGIPGFRLPKEVVDREIKQLEEMGVCFRCDVVIGRTLTVEELLEDFDAVFIGSGAGTPGWMGIEGESLNGIYSANEFLTRVNLMEAHRFPETDTPISVGRRVATVGGGNVAMDAARTALRLGAEESIILYRRREEEMPARREEIENAKEEGVRFELLVAPIRYIGDENGWVREVECIRMEPGEVDASGRARPVPVEGSEFRMEVDTVIVAIGQRPNPLIPMTTPGLELGRIGNIITDEDGRTSKEGVFAGGDIASGAATVILAMGAGIRAARAIGRYIEDRRKQRSDGKYVSKDTYTG</sequence>
<dbReference type="EC" id="1.4.1.13" evidence="3"/>
<reference evidence="3" key="1">
    <citation type="journal article" date="2020" name="mSystems">
        <title>Genome- and Community-Level Interaction Insights into Carbon Utilization and Element Cycling Functions of Hydrothermarchaeota in Hydrothermal Sediment.</title>
        <authorList>
            <person name="Zhou Z."/>
            <person name="Liu Y."/>
            <person name="Xu W."/>
            <person name="Pan J."/>
            <person name="Luo Z.H."/>
            <person name="Li M."/>
        </authorList>
    </citation>
    <scope>NUCLEOTIDE SEQUENCE [LARGE SCALE GENOMIC DNA]</scope>
    <source>
        <strain evidence="3">HyVt-185</strain>
    </source>
</reference>
<name>A0A7C1BAW4_9EURY</name>
<dbReference type="GO" id="GO:0004355">
    <property type="term" value="F:glutamate synthase (NADPH) activity"/>
    <property type="evidence" value="ECO:0007669"/>
    <property type="project" value="UniProtKB-EC"/>
</dbReference>
<dbReference type="Gene3D" id="1.10.1060.10">
    <property type="entry name" value="Alpha-helical ferredoxin"/>
    <property type="match status" value="1"/>
</dbReference>
<accession>A0A7C1BAW4</accession>
<dbReference type="PRINTS" id="PR00419">
    <property type="entry name" value="ADXRDTASE"/>
</dbReference>
<dbReference type="SUPFAM" id="SSF46548">
    <property type="entry name" value="alpha-helical ferredoxin"/>
    <property type="match status" value="1"/>
</dbReference>
<dbReference type="InterPro" id="IPR009051">
    <property type="entry name" value="Helical_ferredxn"/>
</dbReference>
<dbReference type="Proteomes" id="UP000885863">
    <property type="component" value="Unassembled WGS sequence"/>
</dbReference>
<keyword evidence="3" id="KW-0560">Oxidoreductase</keyword>
<dbReference type="PANTHER" id="PTHR42783">
    <property type="entry name" value="GLUTAMATE SYNTHASE [NADPH] SMALL CHAIN"/>
    <property type="match status" value="1"/>
</dbReference>
<evidence type="ECO:0000313" key="3">
    <source>
        <dbReference type="EMBL" id="HDM36742.1"/>
    </source>
</evidence>
<evidence type="ECO:0000259" key="1">
    <source>
        <dbReference type="Pfam" id="PF07992"/>
    </source>
</evidence>
<evidence type="ECO:0000259" key="2">
    <source>
        <dbReference type="Pfam" id="PF14691"/>
    </source>
</evidence>
<dbReference type="InterPro" id="IPR023753">
    <property type="entry name" value="FAD/NAD-binding_dom"/>
</dbReference>
<dbReference type="NCBIfam" id="TIGR01316">
    <property type="entry name" value="gltA"/>
    <property type="match status" value="1"/>
</dbReference>
<protein>
    <submittedName>
        <fullName evidence="3">NADPH-dependent glutamate synthase</fullName>
        <ecNumber evidence="3">1.4.1.13</ecNumber>
    </submittedName>
</protein>
<dbReference type="InterPro" id="IPR006004">
    <property type="entry name" value="SudA-like"/>
</dbReference>
<feature type="domain" description="FAD/NAD(P)-binding" evidence="1">
    <location>
        <begin position="158"/>
        <end position="463"/>
    </location>
</feature>
<dbReference type="Gene3D" id="3.40.50.720">
    <property type="entry name" value="NAD(P)-binding Rossmann-like Domain"/>
    <property type="match status" value="1"/>
</dbReference>
<dbReference type="Gene3D" id="3.50.50.60">
    <property type="entry name" value="FAD/NAD(P)-binding domain"/>
    <property type="match status" value="1"/>
</dbReference>
<organism evidence="3">
    <name type="scientific">Candidatus Syntropharchaeum butanivorans</name>
    <dbReference type="NCBI Taxonomy" id="1839936"/>
    <lineage>
        <taxon>Archaea</taxon>
        <taxon>Methanobacteriati</taxon>
        <taxon>Methanobacteriota</taxon>
        <taxon>Stenosarchaea group</taxon>
        <taxon>Methanomicrobia</taxon>
        <taxon>Methanosarcinales</taxon>
        <taxon>ANME-2 cluster</taxon>
        <taxon>Candidatus Syntropharchaeum</taxon>
    </lineage>
</organism>
<dbReference type="SUPFAM" id="SSF51971">
    <property type="entry name" value="Nucleotide-binding domain"/>
    <property type="match status" value="1"/>
</dbReference>
<gene>
    <name evidence="3" type="primary">gltA</name>
    <name evidence="3" type="ORF">ENG09_05805</name>
</gene>
<dbReference type="PANTHER" id="PTHR42783:SF3">
    <property type="entry name" value="GLUTAMATE SYNTHASE [NADPH] SMALL CHAIN-RELATED"/>
    <property type="match status" value="1"/>
</dbReference>
<dbReference type="AlphaFoldDB" id="A0A7C1BAW4"/>
<feature type="domain" description="Dihydroprymidine dehydrogenase" evidence="2">
    <location>
        <begin position="9"/>
        <end position="145"/>
    </location>
</feature>
<dbReference type="EMBL" id="DQZR01000247">
    <property type="protein sequence ID" value="HDM36742.1"/>
    <property type="molecule type" value="Genomic_DNA"/>
</dbReference>
<dbReference type="InterPro" id="IPR028261">
    <property type="entry name" value="DPD_II"/>
</dbReference>